<reference evidence="2 3" key="1">
    <citation type="submission" date="2018-08" db="EMBL/GenBank/DDBJ databases">
        <title>Salinimonas sediminis sp. nov., a piezophilic bacterium isolated from a deep-sea sediment sample from the New Britain Trench.</title>
        <authorList>
            <person name="Cao J."/>
        </authorList>
    </citation>
    <scope>NUCLEOTIDE SEQUENCE [LARGE SCALE GENOMIC DNA]</scope>
    <source>
        <strain evidence="2 3">N102</strain>
    </source>
</reference>
<protein>
    <submittedName>
        <fullName evidence="2">Uncharacterized protein</fullName>
    </submittedName>
</protein>
<keyword evidence="1" id="KW-0812">Transmembrane</keyword>
<feature type="transmembrane region" description="Helical" evidence="1">
    <location>
        <begin position="182"/>
        <end position="206"/>
    </location>
</feature>
<dbReference type="RefSeq" id="WP_108565565.1">
    <property type="nucleotide sequence ID" value="NZ_CP031769.1"/>
</dbReference>
<evidence type="ECO:0000313" key="2">
    <source>
        <dbReference type="EMBL" id="AXR05320.1"/>
    </source>
</evidence>
<dbReference type="EMBL" id="CP031769">
    <property type="protein sequence ID" value="AXR05320.1"/>
    <property type="molecule type" value="Genomic_DNA"/>
</dbReference>
<evidence type="ECO:0000313" key="3">
    <source>
        <dbReference type="Proteomes" id="UP000262073"/>
    </source>
</evidence>
<proteinExistence type="predicted"/>
<dbReference type="KEGG" id="salm:D0Y50_02415"/>
<gene>
    <name evidence="2" type="ORF">D0Y50_02415</name>
</gene>
<feature type="transmembrane region" description="Helical" evidence="1">
    <location>
        <begin position="139"/>
        <end position="161"/>
    </location>
</feature>
<dbReference type="Proteomes" id="UP000262073">
    <property type="component" value="Chromosome"/>
</dbReference>
<keyword evidence="1" id="KW-1133">Transmembrane helix</keyword>
<feature type="transmembrane region" description="Helical" evidence="1">
    <location>
        <begin position="96"/>
        <end position="119"/>
    </location>
</feature>
<feature type="transmembrane region" description="Helical" evidence="1">
    <location>
        <begin position="212"/>
        <end position="234"/>
    </location>
</feature>
<accession>A0A346NIG3</accession>
<dbReference type="AlphaFoldDB" id="A0A346NIG3"/>
<feature type="transmembrane region" description="Helical" evidence="1">
    <location>
        <begin position="6"/>
        <end position="26"/>
    </location>
</feature>
<keyword evidence="1" id="KW-0472">Membrane</keyword>
<keyword evidence="3" id="KW-1185">Reference proteome</keyword>
<name>A0A346NIG3_9ALTE</name>
<dbReference type="OrthoDB" id="6328410at2"/>
<evidence type="ECO:0000256" key="1">
    <source>
        <dbReference type="SAM" id="Phobius"/>
    </source>
</evidence>
<feature type="transmembrane region" description="Helical" evidence="1">
    <location>
        <begin position="65"/>
        <end position="84"/>
    </location>
</feature>
<sequence>MPEYTTWVLYCLMGLGLAWLGAAGLLLRLQGSIKGSKWLIVCWVVWPLCLLDEAALLAGGEWIMLYGWTDWVPVLLMTLFYRALKPSLVAQVKPSKWALWLPVSLCFLMQLPLALGGLAEKQVLTAGGPIGHPLDFWPVYSIAMLVCFGVLVLSLLITETVQKYHKHLPEQVANPQQYRLRYIVIAMSAIAGISVILTLLVTAVTFGFLSVLMWQSGLDLVLAIVMLTVLYLLLIPQRTAPSLLDYEQLDAPHTEQAMLRETVDKAEQVMQESQAYREQPNRHTQHI</sequence>
<organism evidence="2 3">
    <name type="scientific">Salinimonas sediminis</name>
    <dbReference type="NCBI Taxonomy" id="2303538"/>
    <lineage>
        <taxon>Bacteria</taxon>
        <taxon>Pseudomonadati</taxon>
        <taxon>Pseudomonadota</taxon>
        <taxon>Gammaproteobacteria</taxon>
        <taxon>Alteromonadales</taxon>
        <taxon>Alteromonadaceae</taxon>
        <taxon>Alteromonas/Salinimonas group</taxon>
        <taxon>Salinimonas</taxon>
    </lineage>
</organism>
<feature type="transmembrane region" description="Helical" evidence="1">
    <location>
        <begin position="38"/>
        <end position="59"/>
    </location>
</feature>